<dbReference type="Gene3D" id="3.90.550.10">
    <property type="entry name" value="Spore Coat Polysaccharide Biosynthesis Protein SpsA, Chain A"/>
    <property type="match status" value="1"/>
</dbReference>
<comment type="caution">
    <text evidence="2">The sequence shown here is derived from an EMBL/GenBank/DDBJ whole genome shotgun (WGS) entry which is preliminary data.</text>
</comment>
<dbReference type="AlphaFoldDB" id="A0A7X5F1I5"/>
<dbReference type="EMBL" id="JAABLQ010000001">
    <property type="protein sequence ID" value="NBN78051.1"/>
    <property type="molecule type" value="Genomic_DNA"/>
</dbReference>
<dbReference type="InterPro" id="IPR001173">
    <property type="entry name" value="Glyco_trans_2-like"/>
</dbReference>
<evidence type="ECO:0000259" key="1">
    <source>
        <dbReference type="Pfam" id="PF00535"/>
    </source>
</evidence>
<sequence length="313" mass="34974">MPPAFSVVIPTYNRAQKILRTLLSVRDQTFADFECIIVDDGSRDGEDLARVVAGLNDPRFVYIRQDNAGACSARNRGVDAARGQFTAFLDSDDLFLPGKLQAQHALLTQASGPDTVVFSRLIVERSQSKRWIKPPKGPRPGERIDEYVMCTQGWVQSSTIALPTDLARRVRWDEALPSSQDTDYAVRLASAGATFLFIEEPLIILDDVFDPNRVSKQGNYRPLLAWIDRMRGVHVSEKAYWAYRGWQCARVASYSDRITGIKLYLGSVWRGVYSPVQALRIAAQVCLPRHVYQSMIDKVVSAFGSRGGSSRPS</sequence>
<dbReference type="RefSeq" id="WP_161708229.1">
    <property type="nucleotide sequence ID" value="NZ_JAABLQ010000001.1"/>
</dbReference>
<accession>A0A7X5F1I5</accession>
<dbReference type="InterPro" id="IPR050834">
    <property type="entry name" value="Glycosyltransf_2"/>
</dbReference>
<reference evidence="3" key="1">
    <citation type="submission" date="2020-01" db="EMBL/GenBank/DDBJ databases">
        <authorList>
            <person name="Fang Y."/>
            <person name="Sun R."/>
            <person name="Nie L."/>
            <person name="He J."/>
            <person name="Hao L."/>
            <person name="Wang L."/>
            <person name="Su S."/>
            <person name="Lv E."/>
            <person name="Zhang Z."/>
            <person name="Xie R."/>
            <person name="Liu H."/>
        </authorList>
    </citation>
    <scope>NUCLEOTIDE SEQUENCE [LARGE SCALE GENOMIC DNA]</scope>
    <source>
        <strain evidence="3">XCT-53</strain>
    </source>
</reference>
<gene>
    <name evidence="2" type="ORF">GWI72_07205</name>
</gene>
<evidence type="ECO:0000313" key="3">
    <source>
        <dbReference type="Proteomes" id="UP000586722"/>
    </source>
</evidence>
<name>A0A7X5F1I5_9HYPH</name>
<dbReference type="Pfam" id="PF00535">
    <property type="entry name" value="Glycos_transf_2"/>
    <property type="match status" value="1"/>
</dbReference>
<dbReference type="InterPro" id="IPR029044">
    <property type="entry name" value="Nucleotide-diphossugar_trans"/>
</dbReference>
<dbReference type="SUPFAM" id="SSF53448">
    <property type="entry name" value="Nucleotide-diphospho-sugar transferases"/>
    <property type="match status" value="1"/>
</dbReference>
<evidence type="ECO:0000313" key="2">
    <source>
        <dbReference type="EMBL" id="NBN78051.1"/>
    </source>
</evidence>
<dbReference type="PANTHER" id="PTHR43685">
    <property type="entry name" value="GLYCOSYLTRANSFERASE"/>
    <property type="match status" value="1"/>
</dbReference>
<dbReference type="PANTHER" id="PTHR43685:SF2">
    <property type="entry name" value="GLYCOSYLTRANSFERASE 2-LIKE DOMAIN-CONTAINING PROTEIN"/>
    <property type="match status" value="1"/>
</dbReference>
<feature type="domain" description="Glycosyltransferase 2-like" evidence="1">
    <location>
        <begin position="6"/>
        <end position="131"/>
    </location>
</feature>
<dbReference type="CDD" id="cd00761">
    <property type="entry name" value="Glyco_tranf_GTA_type"/>
    <property type="match status" value="1"/>
</dbReference>
<organism evidence="2 3">
    <name type="scientific">Pannonibacter tanglangensis</name>
    <dbReference type="NCBI Taxonomy" id="2750084"/>
    <lineage>
        <taxon>Bacteria</taxon>
        <taxon>Pseudomonadati</taxon>
        <taxon>Pseudomonadota</taxon>
        <taxon>Alphaproteobacteria</taxon>
        <taxon>Hyphomicrobiales</taxon>
        <taxon>Stappiaceae</taxon>
        <taxon>Pannonibacter</taxon>
    </lineage>
</organism>
<dbReference type="Proteomes" id="UP000586722">
    <property type="component" value="Unassembled WGS sequence"/>
</dbReference>
<keyword evidence="3" id="KW-1185">Reference proteome</keyword>
<protein>
    <submittedName>
        <fullName evidence="2">Glycosyltransferase</fullName>
    </submittedName>
</protein>
<proteinExistence type="predicted"/>